<proteinExistence type="predicted"/>
<protein>
    <submittedName>
        <fullName evidence="1">Uncharacterized protein</fullName>
    </submittedName>
</protein>
<dbReference type="Proteomes" id="UP000186168">
    <property type="component" value="Unassembled WGS sequence"/>
</dbReference>
<dbReference type="GeneID" id="96748909"/>
<evidence type="ECO:0000313" key="2">
    <source>
        <dbReference type="Proteomes" id="UP000186168"/>
    </source>
</evidence>
<dbReference type="EMBL" id="ASQP01000262">
    <property type="protein sequence ID" value="OMI37831.1"/>
    <property type="molecule type" value="Genomic_DNA"/>
</dbReference>
<reference evidence="1 2" key="1">
    <citation type="submission" date="2013-05" db="EMBL/GenBank/DDBJ databases">
        <title>Genome sequence of Streptomyces sparsogenes DSM 40356.</title>
        <authorList>
            <person name="Coyne S."/>
            <person name="Seebeck F.P."/>
        </authorList>
    </citation>
    <scope>NUCLEOTIDE SEQUENCE [LARGE SCALE GENOMIC DNA]</scope>
    <source>
        <strain evidence="1 2">DSM 40356</strain>
    </source>
</reference>
<dbReference type="AlphaFoldDB" id="A0A1R1SHL6"/>
<keyword evidence="2" id="KW-1185">Reference proteome</keyword>
<comment type="caution">
    <text evidence="1">The sequence shown here is derived from an EMBL/GenBank/DDBJ whole genome shotgun (WGS) entry which is preliminary data.</text>
</comment>
<dbReference type="STRING" id="67365.GCA_001704635_03587"/>
<organism evidence="1 2">
    <name type="scientific">Streptomyces sparsogenes DSM 40356</name>
    <dbReference type="NCBI Taxonomy" id="1331668"/>
    <lineage>
        <taxon>Bacteria</taxon>
        <taxon>Bacillati</taxon>
        <taxon>Actinomycetota</taxon>
        <taxon>Actinomycetes</taxon>
        <taxon>Kitasatosporales</taxon>
        <taxon>Streptomycetaceae</taxon>
        <taxon>Streptomyces</taxon>
    </lineage>
</organism>
<sequence>MLDGWGYQLRCGNDTVLPMVACQVLLLRRSLHIEQLTIELFERIRGERLLPDVRLNTSHAMQQAVAELGYCEPPQRMTGPLGTGKRRSAGVGSVGGPLVRHLIAHTPRPQQRPPDLVQGRAVVDAATSGSTAAVEPWQHYDLGHGYCTYTFFE</sequence>
<name>A0A1R1SHL6_9ACTN</name>
<gene>
    <name evidence="1" type="ORF">SPAR_19103</name>
</gene>
<dbReference type="RefSeq" id="WP_065958684.1">
    <property type="nucleotide sequence ID" value="NZ_ASQP01000262.1"/>
</dbReference>
<evidence type="ECO:0000313" key="1">
    <source>
        <dbReference type="EMBL" id="OMI37831.1"/>
    </source>
</evidence>
<accession>A0A1R1SHL6</accession>